<dbReference type="Proteomes" id="UP000192591">
    <property type="component" value="Unassembled WGS sequence"/>
</dbReference>
<keyword evidence="2" id="KW-1185">Reference proteome</keyword>
<dbReference type="GO" id="GO:0005524">
    <property type="term" value="F:ATP binding"/>
    <property type="evidence" value="ECO:0007669"/>
    <property type="project" value="InterPro"/>
</dbReference>
<dbReference type="GO" id="GO:0004222">
    <property type="term" value="F:metalloendopeptidase activity"/>
    <property type="evidence" value="ECO:0007669"/>
    <property type="project" value="InterPro"/>
</dbReference>
<accession>A0A1V9A490</accession>
<reference evidence="1 2" key="1">
    <citation type="submission" date="2017-02" db="EMBL/GenBank/DDBJ databases">
        <title>Draft genome of Saccharomonospora sp. 154.</title>
        <authorList>
            <person name="Alonso-Carmona G.S."/>
            <person name="De La Haba R."/>
            <person name="Vera-Gargallo B."/>
            <person name="Sandoval-Trujillo A.H."/>
            <person name="Ramirez-Duran N."/>
            <person name="Ventosa A."/>
        </authorList>
    </citation>
    <scope>NUCLEOTIDE SEQUENCE [LARGE SCALE GENOMIC DNA]</scope>
    <source>
        <strain evidence="1 2">LRS4.154</strain>
    </source>
</reference>
<evidence type="ECO:0000313" key="2">
    <source>
        <dbReference type="Proteomes" id="UP000192591"/>
    </source>
</evidence>
<dbReference type="STRING" id="1962155.B1813_06675"/>
<protein>
    <submittedName>
        <fullName evidence="1">Uncharacterized protein</fullName>
    </submittedName>
</protein>
<organism evidence="1 2">
    <name type="scientific">Saccharomonospora piscinae</name>
    <dbReference type="NCBI Taxonomy" id="687388"/>
    <lineage>
        <taxon>Bacteria</taxon>
        <taxon>Bacillati</taxon>
        <taxon>Actinomycetota</taxon>
        <taxon>Actinomycetes</taxon>
        <taxon>Pseudonocardiales</taxon>
        <taxon>Pseudonocardiaceae</taxon>
        <taxon>Saccharomonospora</taxon>
    </lineage>
</organism>
<dbReference type="GO" id="GO:0006508">
    <property type="term" value="P:proteolysis"/>
    <property type="evidence" value="ECO:0007669"/>
    <property type="project" value="InterPro"/>
</dbReference>
<dbReference type="GO" id="GO:0004176">
    <property type="term" value="F:ATP-dependent peptidase activity"/>
    <property type="evidence" value="ECO:0007669"/>
    <property type="project" value="InterPro"/>
</dbReference>
<sequence>MGWLFSTTRNPEDPHQLRIAVHELGHAVAWQAGGLTVGRIKHTGDEGACRVTYYPEPDQLHAFAIGCWAGFEAEDRWMRAAKRGRAKRTNSAHDLDLYRTAVRELRREYGTRLSESKARSQARTLVARRWALIERTAPVLIRQGRIHL</sequence>
<dbReference type="SUPFAM" id="SSF140990">
    <property type="entry name" value="FtsH protease domain-like"/>
    <property type="match status" value="1"/>
</dbReference>
<gene>
    <name evidence="1" type="ORF">B1813_06675</name>
</gene>
<evidence type="ECO:0000313" key="1">
    <source>
        <dbReference type="EMBL" id="OQO91962.1"/>
    </source>
</evidence>
<dbReference type="EMBL" id="MWIH01000005">
    <property type="protein sequence ID" value="OQO91962.1"/>
    <property type="molecule type" value="Genomic_DNA"/>
</dbReference>
<dbReference type="InterPro" id="IPR037219">
    <property type="entry name" value="Peptidase_M41-like"/>
</dbReference>
<dbReference type="AlphaFoldDB" id="A0A1V9A490"/>
<dbReference type="RefSeq" id="WP_081191100.1">
    <property type="nucleotide sequence ID" value="NZ_MWIH01000005.1"/>
</dbReference>
<comment type="caution">
    <text evidence="1">The sequence shown here is derived from an EMBL/GenBank/DDBJ whole genome shotgun (WGS) entry which is preliminary data.</text>
</comment>
<name>A0A1V9A490_SACPI</name>
<proteinExistence type="predicted"/>